<proteinExistence type="inferred from homology"/>
<feature type="binding site" description="in other chain" evidence="7">
    <location>
        <begin position="115"/>
        <end position="123"/>
    </location>
    <ligand>
        <name>5-phospho-alpha-D-ribose 1-diphosphate</name>
        <dbReference type="ChEBI" id="CHEBI:58017"/>
        <note>ligand shared between dimeric partners</note>
    </ligand>
</feature>
<keyword evidence="4 7" id="KW-0808">Transferase</keyword>
<comment type="catalytic activity">
    <reaction evidence="7">
        <text>orotidine 5'-phosphate + diphosphate = orotate + 5-phospho-alpha-D-ribose 1-diphosphate</text>
        <dbReference type="Rhea" id="RHEA:10380"/>
        <dbReference type="ChEBI" id="CHEBI:30839"/>
        <dbReference type="ChEBI" id="CHEBI:33019"/>
        <dbReference type="ChEBI" id="CHEBI:57538"/>
        <dbReference type="ChEBI" id="CHEBI:58017"/>
        <dbReference type="EC" id="2.4.2.10"/>
    </reaction>
</comment>
<dbReference type="RefSeq" id="WP_012065235.1">
    <property type="nucleotide sequence ID" value="NC_009633.1"/>
</dbReference>
<organism evidence="9 10">
    <name type="scientific">Alkaliphilus metalliredigens (strain QYMF)</name>
    <dbReference type="NCBI Taxonomy" id="293826"/>
    <lineage>
        <taxon>Bacteria</taxon>
        <taxon>Bacillati</taxon>
        <taxon>Bacillota</taxon>
        <taxon>Clostridia</taxon>
        <taxon>Peptostreptococcales</taxon>
        <taxon>Natronincolaceae</taxon>
        <taxon>Alkaliphilus</taxon>
    </lineage>
</organism>
<feature type="domain" description="Phosphoribosyltransferase" evidence="8">
    <location>
        <begin position="38"/>
        <end position="151"/>
    </location>
</feature>
<dbReference type="eggNOG" id="COG0461">
    <property type="taxonomic scope" value="Bacteria"/>
</dbReference>
<accession>A6TVR9</accession>
<dbReference type="PANTHER" id="PTHR19278:SF9">
    <property type="entry name" value="URIDINE 5'-MONOPHOSPHATE SYNTHASE"/>
    <property type="match status" value="1"/>
</dbReference>
<evidence type="ECO:0000256" key="1">
    <source>
        <dbReference type="ARBA" id="ARBA00004889"/>
    </source>
</evidence>
<dbReference type="Pfam" id="PF00156">
    <property type="entry name" value="Pribosyltran"/>
    <property type="match status" value="1"/>
</dbReference>
<sequence length="193" mass="21279">MISEKRVIEILTESNVLLKGHFLLTSGRHSDQYMQCAQILQYPKFTEEISKGLAEEFKDDQIDIVVGPAMGGVILAYEMARQLGVKNLFAERENGKMTLRRGFTIPKGARVLIAEDVITTGGSVREVMEVVKAQGGEVVGVSLLIDRSNGEIQFGTKLRAALTTEVVSYETDECPMCKEGKTELVKPGSRKII</sequence>
<dbReference type="EMBL" id="CP000724">
    <property type="protein sequence ID" value="ABR50287.1"/>
    <property type="molecule type" value="Genomic_DNA"/>
</dbReference>
<evidence type="ECO:0000256" key="2">
    <source>
        <dbReference type="ARBA" id="ARBA00011971"/>
    </source>
</evidence>
<comment type="cofactor">
    <cofactor evidence="7">
        <name>Mg(2+)</name>
        <dbReference type="ChEBI" id="CHEBI:18420"/>
    </cofactor>
</comment>
<dbReference type="STRING" id="293826.Amet_4207"/>
<comment type="pathway">
    <text evidence="1 7">Pyrimidine metabolism; UMP biosynthesis via de novo pathway; UMP from orotate: step 1/2.</text>
</comment>
<dbReference type="HAMAP" id="MF_01208">
    <property type="entry name" value="PyrE"/>
    <property type="match status" value="1"/>
</dbReference>
<evidence type="ECO:0000256" key="6">
    <source>
        <dbReference type="ARBA" id="ARBA00022975"/>
    </source>
</evidence>
<evidence type="ECO:0000256" key="5">
    <source>
        <dbReference type="ARBA" id="ARBA00022842"/>
    </source>
</evidence>
<keyword evidence="6 7" id="KW-0665">Pyrimidine biosynthesis</keyword>
<dbReference type="GO" id="GO:0019856">
    <property type="term" value="P:pyrimidine nucleobase biosynthetic process"/>
    <property type="evidence" value="ECO:0007669"/>
    <property type="project" value="InterPro"/>
</dbReference>
<keyword evidence="5 7" id="KW-0460">Magnesium</keyword>
<evidence type="ECO:0000313" key="10">
    <source>
        <dbReference type="Proteomes" id="UP000001572"/>
    </source>
</evidence>
<dbReference type="GO" id="GO:0004588">
    <property type="term" value="F:orotate phosphoribosyltransferase activity"/>
    <property type="evidence" value="ECO:0007669"/>
    <property type="project" value="UniProtKB-UniRule"/>
</dbReference>
<dbReference type="EC" id="2.4.2.10" evidence="2 7"/>
<keyword evidence="10" id="KW-1185">Reference proteome</keyword>
<dbReference type="UniPathway" id="UPA00070">
    <property type="reaction ID" value="UER00119"/>
</dbReference>
<dbReference type="AlphaFoldDB" id="A6TVR9"/>
<dbReference type="InterPro" id="IPR000836">
    <property type="entry name" value="PRTase_dom"/>
</dbReference>
<keyword evidence="3 7" id="KW-0328">Glycosyltransferase</keyword>
<dbReference type="SUPFAM" id="SSF53271">
    <property type="entry name" value="PRTase-like"/>
    <property type="match status" value="1"/>
</dbReference>
<evidence type="ECO:0000259" key="8">
    <source>
        <dbReference type="Pfam" id="PF00156"/>
    </source>
</evidence>
<dbReference type="PANTHER" id="PTHR19278">
    <property type="entry name" value="OROTATE PHOSPHORIBOSYLTRANSFERASE"/>
    <property type="match status" value="1"/>
</dbReference>
<dbReference type="CDD" id="cd06223">
    <property type="entry name" value="PRTases_typeI"/>
    <property type="match status" value="1"/>
</dbReference>
<dbReference type="Gene3D" id="3.40.50.2020">
    <property type="match status" value="1"/>
</dbReference>
<dbReference type="HOGENOM" id="CLU_074878_3_0_9"/>
<dbReference type="NCBIfam" id="TIGR01367">
    <property type="entry name" value="pyrE_Therm"/>
    <property type="match status" value="1"/>
</dbReference>
<evidence type="ECO:0000256" key="4">
    <source>
        <dbReference type="ARBA" id="ARBA00022679"/>
    </source>
</evidence>
<dbReference type="InterPro" id="IPR006273">
    <property type="entry name" value="Orotate_PRibTrfase_bac"/>
</dbReference>
<dbReference type="Proteomes" id="UP000001572">
    <property type="component" value="Chromosome"/>
</dbReference>
<comment type="caution">
    <text evidence="7">Lacks conserved residue(s) required for the propagation of feature annotation.</text>
</comment>
<name>A6TVR9_ALKMQ</name>
<dbReference type="InterPro" id="IPR023031">
    <property type="entry name" value="OPRT"/>
</dbReference>
<evidence type="ECO:0000256" key="3">
    <source>
        <dbReference type="ARBA" id="ARBA00022676"/>
    </source>
</evidence>
<comment type="subunit">
    <text evidence="7">Homodimer.</text>
</comment>
<feature type="binding site" evidence="7">
    <location>
        <position position="147"/>
    </location>
    <ligand>
        <name>orotate</name>
        <dbReference type="ChEBI" id="CHEBI:30839"/>
    </ligand>
</feature>
<dbReference type="OrthoDB" id="9783570at2"/>
<gene>
    <name evidence="7" type="primary">pyrE</name>
    <name evidence="9" type="ordered locus">Amet_4207</name>
</gene>
<dbReference type="KEGG" id="amt:Amet_4207"/>
<evidence type="ECO:0000313" key="9">
    <source>
        <dbReference type="EMBL" id="ABR50287.1"/>
    </source>
</evidence>
<comment type="similarity">
    <text evidence="7">Belongs to the purine/pyrimidine phosphoribosyltransferase family. PyrE subfamily.</text>
</comment>
<evidence type="ECO:0000256" key="7">
    <source>
        <dbReference type="HAMAP-Rule" id="MF_01208"/>
    </source>
</evidence>
<protein>
    <recommendedName>
        <fullName evidence="2 7">Orotate phosphoribosyltransferase</fullName>
        <shortName evidence="7">OPRT</shortName>
        <shortName evidence="7">OPRTase</shortName>
        <ecNumber evidence="2 7">2.4.2.10</ecNumber>
    </recommendedName>
</protein>
<dbReference type="GO" id="GO:0044205">
    <property type="term" value="P:'de novo' UMP biosynthetic process"/>
    <property type="evidence" value="ECO:0007669"/>
    <property type="project" value="UniProtKB-UniRule"/>
</dbReference>
<dbReference type="GO" id="GO:0000287">
    <property type="term" value="F:magnesium ion binding"/>
    <property type="evidence" value="ECO:0007669"/>
    <property type="project" value="UniProtKB-UniRule"/>
</dbReference>
<dbReference type="InterPro" id="IPR029057">
    <property type="entry name" value="PRTase-like"/>
</dbReference>
<feature type="binding site" evidence="7">
    <location>
        <position position="119"/>
    </location>
    <ligand>
        <name>orotate</name>
        <dbReference type="ChEBI" id="CHEBI:30839"/>
    </ligand>
</feature>
<reference evidence="10" key="1">
    <citation type="journal article" date="2016" name="Genome Announc.">
        <title>Complete genome sequence of Alkaliphilus metalliredigens strain QYMF, an alkaliphilic and metal-reducing bacterium isolated from borax-contaminated leachate ponds.</title>
        <authorList>
            <person name="Hwang C."/>
            <person name="Copeland A."/>
            <person name="Lucas S."/>
            <person name="Lapidus A."/>
            <person name="Barry K."/>
            <person name="Detter J.C."/>
            <person name="Glavina Del Rio T."/>
            <person name="Hammon N."/>
            <person name="Israni S."/>
            <person name="Dalin E."/>
            <person name="Tice H."/>
            <person name="Pitluck S."/>
            <person name="Chertkov O."/>
            <person name="Brettin T."/>
            <person name="Bruce D."/>
            <person name="Han C."/>
            <person name="Schmutz J."/>
            <person name="Larimer F."/>
            <person name="Land M.L."/>
            <person name="Hauser L."/>
            <person name="Kyrpides N."/>
            <person name="Mikhailova N."/>
            <person name="Ye Q."/>
            <person name="Zhou J."/>
            <person name="Richardson P."/>
            <person name="Fields M.W."/>
        </authorList>
    </citation>
    <scope>NUCLEOTIDE SEQUENCE [LARGE SCALE GENOMIC DNA]</scope>
    <source>
        <strain evidence="10">QYMF</strain>
    </source>
</reference>
<comment type="function">
    <text evidence="7">Catalyzes the transfer of a ribosyl phosphate group from 5-phosphoribose 1-diphosphate to orotate, leading to the formation of orotidine monophosphate (OMP).</text>
</comment>